<proteinExistence type="predicted"/>
<keyword evidence="2" id="KW-1185">Reference proteome</keyword>
<name>C0EAA3_9FIRM</name>
<protein>
    <submittedName>
        <fullName evidence="1">Uncharacterized protein</fullName>
    </submittedName>
</protein>
<gene>
    <name evidence="1" type="ORF">CLOSTMETH_00756</name>
</gene>
<reference evidence="1 2" key="1">
    <citation type="submission" date="2009-01" db="EMBL/GenBank/DDBJ databases">
        <authorList>
            <person name="Fulton L."/>
            <person name="Clifton S."/>
            <person name="Fulton B."/>
            <person name="Xu J."/>
            <person name="Minx P."/>
            <person name="Pepin K.H."/>
            <person name="Johnson M."/>
            <person name="Bhonagiri V."/>
            <person name="Nash W.E."/>
            <person name="Mardis E.R."/>
            <person name="Wilson R.K."/>
        </authorList>
    </citation>
    <scope>NUCLEOTIDE SEQUENCE [LARGE SCALE GENOMIC DNA]</scope>
    <source>
        <strain evidence="1 2">DSM 5476</strain>
    </source>
</reference>
<accession>C0EAA3</accession>
<dbReference type="EMBL" id="ACEC01000030">
    <property type="protein sequence ID" value="EEG31594.1"/>
    <property type="molecule type" value="Genomic_DNA"/>
</dbReference>
<reference evidence="1 2" key="2">
    <citation type="submission" date="2009-02" db="EMBL/GenBank/DDBJ databases">
        <title>Draft genome sequence of Clostridium methylpentosum (DSM 5476).</title>
        <authorList>
            <person name="Sudarsanam P."/>
            <person name="Ley R."/>
            <person name="Guruge J."/>
            <person name="Turnbaugh P.J."/>
            <person name="Mahowald M."/>
            <person name="Liep D."/>
            <person name="Gordon J."/>
        </authorList>
    </citation>
    <scope>NUCLEOTIDE SEQUENCE [LARGE SCALE GENOMIC DNA]</scope>
    <source>
        <strain evidence="1 2">DSM 5476</strain>
    </source>
</reference>
<dbReference type="HOGENOM" id="CLU_2435655_0_0_9"/>
<sequence>MFFSYNFCFSDFFDKTKRKINNNQIYFFCGSHKNMLFQHYVKSIVNFSTILHFYTETDRICPTSDKSRHATVFVQKIYPKSDTKLTAKPI</sequence>
<dbReference type="Proteomes" id="UP000003340">
    <property type="component" value="Unassembled WGS sequence"/>
</dbReference>
<evidence type="ECO:0000313" key="1">
    <source>
        <dbReference type="EMBL" id="EEG31594.1"/>
    </source>
</evidence>
<evidence type="ECO:0000313" key="2">
    <source>
        <dbReference type="Proteomes" id="UP000003340"/>
    </source>
</evidence>
<organism evidence="1 2">
    <name type="scientific">[Clostridium] methylpentosum DSM 5476</name>
    <dbReference type="NCBI Taxonomy" id="537013"/>
    <lineage>
        <taxon>Bacteria</taxon>
        <taxon>Bacillati</taxon>
        <taxon>Bacillota</taxon>
        <taxon>Clostridia</taxon>
        <taxon>Eubacteriales</taxon>
        <taxon>Oscillospiraceae</taxon>
        <taxon>Oscillospiraceae incertae sedis</taxon>
    </lineage>
</organism>
<dbReference type="AlphaFoldDB" id="C0EAA3"/>
<comment type="caution">
    <text evidence="1">The sequence shown here is derived from an EMBL/GenBank/DDBJ whole genome shotgun (WGS) entry which is preliminary data.</text>
</comment>